<dbReference type="InterPro" id="IPR023393">
    <property type="entry name" value="START-like_dom_sf"/>
</dbReference>
<sequence>MTAPTDYIEVEIAVAADVAKVWSFVSDINVPAQFSREFKGAEWLDTPGLGGTFRGDNAVGDYKWSTTSVVTDFTENESFAWTVGSVEEPVAVWGFTLSGHDGHVLLKMHATMGPAMSPPRASAAKDPENAEMIISKRLHQWSKNMTATVEGIKSLSEQ</sequence>
<dbReference type="AlphaFoldDB" id="A0A6J6B5G9"/>
<reference evidence="1" key="1">
    <citation type="submission" date="2020-05" db="EMBL/GenBank/DDBJ databases">
        <authorList>
            <person name="Chiriac C."/>
            <person name="Salcher M."/>
            <person name="Ghai R."/>
            <person name="Kavagutti S V."/>
        </authorList>
    </citation>
    <scope>NUCLEOTIDE SEQUENCE</scope>
</reference>
<name>A0A6J6B5G9_9ZZZZ</name>
<evidence type="ECO:0000313" key="1">
    <source>
        <dbReference type="EMBL" id="CAB4533688.1"/>
    </source>
</evidence>
<dbReference type="SUPFAM" id="SSF55961">
    <property type="entry name" value="Bet v1-like"/>
    <property type="match status" value="1"/>
</dbReference>
<dbReference type="CDD" id="cd07812">
    <property type="entry name" value="SRPBCC"/>
    <property type="match status" value="1"/>
</dbReference>
<dbReference type="EMBL" id="CAEZWU010000042">
    <property type="protein sequence ID" value="CAB4663236.1"/>
    <property type="molecule type" value="Genomic_DNA"/>
</dbReference>
<dbReference type="Pfam" id="PF10604">
    <property type="entry name" value="Polyketide_cyc2"/>
    <property type="match status" value="1"/>
</dbReference>
<evidence type="ECO:0000313" key="2">
    <source>
        <dbReference type="EMBL" id="CAB4663236.1"/>
    </source>
</evidence>
<proteinExistence type="predicted"/>
<organism evidence="1">
    <name type="scientific">freshwater metagenome</name>
    <dbReference type="NCBI Taxonomy" id="449393"/>
    <lineage>
        <taxon>unclassified sequences</taxon>
        <taxon>metagenomes</taxon>
        <taxon>ecological metagenomes</taxon>
    </lineage>
</organism>
<dbReference type="Gene3D" id="3.30.530.20">
    <property type="match status" value="1"/>
</dbReference>
<dbReference type="InterPro" id="IPR019587">
    <property type="entry name" value="Polyketide_cyclase/dehydratase"/>
</dbReference>
<gene>
    <name evidence="1" type="ORF">UFOPK1353_00509</name>
    <name evidence="2" type="ORF">UFOPK2292_00396</name>
</gene>
<dbReference type="EMBL" id="CAEZSE010000062">
    <property type="protein sequence ID" value="CAB4533688.1"/>
    <property type="molecule type" value="Genomic_DNA"/>
</dbReference>
<protein>
    <submittedName>
        <fullName evidence="1">Unannotated protein</fullName>
    </submittedName>
</protein>
<accession>A0A6J6B5G9</accession>